<gene>
    <name evidence="1" type="ORF">NTJ_00169</name>
</gene>
<evidence type="ECO:0000313" key="1">
    <source>
        <dbReference type="EMBL" id="BES87364.1"/>
    </source>
</evidence>
<dbReference type="EMBL" id="AP028909">
    <property type="protein sequence ID" value="BES87364.1"/>
    <property type="molecule type" value="Genomic_DNA"/>
</dbReference>
<proteinExistence type="predicted"/>
<accession>A0ABN7A7Z8</accession>
<sequence>MMLTSETIRRLTRLFQQLEEFCLTPLVKFVELMLQQPEEQVLKTRLERSALLKPDVVGKLIYLCDFVKFLYFSCV</sequence>
<organism evidence="1 2">
    <name type="scientific">Nesidiocoris tenuis</name>
    <dbReference type="NCBI Taxonomy" id="355587"/>
    <lineage>
        <taxon>Eukaryota</taxon>
        <taxon>Metazoa</taxon>
        <taxon>Ecdysozoa</taxon>
        <taxon>Arthropoda</taxon>
        <taxon>Hexapoda</taxon>
        <taxon>Insecta</taxon>
        <taxon>Pterygota</taxon>
        <taxon>Neoptera</taxon>
        <taxon>Paraneoptera</taxon>
        <taxon>Hemiptera</taxon>
        <taxon>Heteroptera</taxon>
        <taxon>Panheteroptera</taxon>
        <taxon>Cimicomorpha</taxon>
        <taxon>Miridae</taxon>
        <taxon>Dicyphina</taxon>
        <taxon>Nesidiocoris</taxon>
    </lineage>
</organism>
<name>A0ABN7A7Z8_9HEMI</name>
<evidence type="ECO:0000313" key="2">
    <source>
        <dbReference type="Proteomes" id="UP001307889"/>
    </source>
</evidence>
<dbReference type="Proteomes" id="UP001307889">
    <property type="component" value="Chromosome 1"/>
</dbReference>
<keyword evidence="2" id="KW-1185">Reference proteome</keyword>
<protein>
    <submittedName>
        <fullName evidence="1">Uncharacterized protein</fullName>
    </submittedName>
</protein>
<reference evidence="1 2" key="1">
    <citation type="submission" date="2023-09" db="EMBL/GenBank/DDBJ databases">
        <title>Nesidiocoris tenuis whole genome shotgun sequence.</title>
        <authorList>
            <person name="Shibata T."/>
            <person name="Shimoda M."/>
            <person name="Kobayashi T."/>
            <person name="Uehara T."/>
        </authorList>
    </citation>
    <scope>NUCLEOTIDE SEQUENCE [LARGE SCALE GENOMIC DNA]</scope>
    <source>
        <strain evidence="1 2">Japan</strain>
    </source>
</reference>